<dbReference type="PANTHER" id="PTHR37315:SF1">
    <property type="entry name" value="UPF0311 PROTEIN BLR7842"/>
    <property type="match status" value="1"/>
</dbReference>
<evidence type="ECO:0000313" key="3">
    <source>
        <dbReference type="EMBL" id="XDO98136.1"/>
    </source>
</evidence>
<dbReference type="PROSITE" id="PS51318">
    <property type="entry name" value="TAT"/>
    <property type="match status" value="1"/>
</dbReference>
<evidence type="ECO:0000256" key="1">
    <source>
        <dbReference type="HAMAP-Rule" id="MF_00775"/>
    </source>
</evidence>
<gene>
    <name evidence="3" type="ORF">ABOZ73_06900</name>
</gene>
<feature type="signal peptide" evidence="2">
    <location>
        <begin position="1"/>
        <end position="28"/>
    </location>
</feature>
<name>A0AB39KY58_9CAUL</name>
<dbReference type="RefSeq" id="WP_369061817.1">
    <property type="nucleotide sequence ID" value="NZ_CP158375.1"/>
</dbReference>
<dbReference type="EMBL" id="CP158375">
    <property type="protein sequence ID" value="XDO98136.1"/>
    <property type="molecule type" value="Genomic_DNA"/>
</dbReference>
<comment type="similarity">
    <text evidence="1">Belongs to the UPF0311 family.</text>
</comment>
<proteinExistence type="inferred from homology"/>
<dbReference type="HAMAP" id="MF_00775">
    <property type="entry name" value="UPF0311"/>
    <property type="match status" value="1"/>
</dbReference>
<accession>A0AB39KY58</accession>
<organism evidence="3">
    <name type="scientific">Caulobacter sp. 73W</name>
    <dbReference type="NCBI Taxonomy" id="3161137"/>
    <lineage>
        <taxon>Bacteria</taxon>
        <taxon>Pseudomonadati</taxon>
        <taxon>Pseudomonadota</taxon>
        <taxon>Alphaproteobacteria</taxon>
        <taxon>Caulobacterales</taxon>
        <taxon>Caulobacteraceae</taxon>
        <taxon>Caulobacter</taxon>
    </lineage>
</organism>
<dbReference type="InterPro" id="IPR006311">
    <property type="entry name" value="TAT_signal"/>
</dbReference>
<sequence length="181" mass="19139">MRQDLSRRALIVTAGAASLTLAAQPSSAQPAAPSLVPVMTFRVEIGAGIEVGEVPGGRRRIVPIIGGRVDGDLKGTILPGGADWQTLRPDGMTEIWARYTIQPDGGGPAVIVTNPGVRKASAEVSARLAAGEDLDPSLYYFRASPVFETGAPALRWLTESVFVCAGERHPDHVALKIFRVT</sequence>
<dbReference type="InterPro" id="IPR020915">
    <property type="entry name" value="UPF0311"/>
</dbReference>
<evidence type="ECO:0000256" key="2">
    <source>
        <dbReference type="SAM" id="SignalP"/>
    </source>
</evidence>
<feature type="chain" id="PRO_5044239046" description="UPF0311 protein ABOZ73_06900" evidence="2">
    <location>
        <begin position="29"/>
        <end position="181"/>
    </location>
</feature>
<protein>
    <recommendedName>
        <fullName evidence="1">UPF0311 protein ABOZ73_06900</fullName>
    </recommendedName>
</protein>
<dbReference type="AlphaFoldDB" id="A0AB39KY58"/>
<dbReference type="PANTHER" id="PTHR37315">
    <property type="entry name" value="UPF0311 PROTEIN BLR7842"/>
    <property type="match status" value="1"/>
</dbReference>
<reference evidence="3" key="1">
    <citation type="submission" date="2024-06" db="EMBL/GenBank/DDBJ databases">
        <title>Caulobacter inopinatus, sp. nov.</title>
        <authorList>
            <person name="Donachie S.P."/>
        </authorList>
    </citation>
    <scope>NUCLEOTIDE SEQUENCE</scope>
    <source>
        <strain evidence="3">73W</strain>
    </source>
</reference>
<dbReference type="Gene3D" id="2.40.160.20">
    <property type="match status" value="1"/>
</dbReference>
<dbReference type="Pfam" id="PF11578">
    <property type="entry name" value="DUF3237"/>
    <property type="match status" value="1"/>
</dbReference>
<keyword evidence="2" id="KW-0732">Signal</keyword>